<protein>
    <submittedName>
        <fullName evidence="2">Uncharacterized protein</fullName>
    </submittedName>
</protein>
<proteinExistence type="predicted"/>
<comment type="caution">
    <text evidence="2">The sequence shown here is derived from an EMBL/GenBank/DDBJ whole genome shotgun (WGS) entry which is preliminary data.</text>
</comment>
<evidence type="ECO:0000313" key="3">
    <source>
        <dbReference type="Proteomes" id="UP000530234"/>
    </source>
</evidence>
<organism evidence="2 3">
    <name type="scientific">Streptomyces calidiresistens</name>
    <dbReference type="NCBI Taxonomy" id="1485586"/>
    <lineage>
        <taxon>Bacteria</taxon>
        <taxon>Bacillati</taxon>
        <taxon>Actinomycetota</taxon>
        <taxon>Actinomycetes</taxon>
        <taxon>Kitasatosporales</taxon>
        <taxon>Streptomycetaceae</taxon>
        <taxon>Streptomyces</taxon>
    </lineage>
</organism>
<keyword evidence="1" id="KW-1133">Transmembrane helix</keyword>
<gene>
    <name evidence="2" type="ORF">FOE67_07040</name>
</gene>
<keyword evidence="1" id="KW-0472">Membrane</keyword>
<dbReference type="AlphaFoldDB" id="A0A7W3T1L7"/>
<accession>A0A7W3T1L7</accession>
<sequence>MLTTGTVTGTTESGTRHSMRIGRGFGEVRRLECDSCGWSRVAQYDVLGKADRHLADHGVCTAGECSDPGPETAALDSGPLPWLLCALGMLTLLVVVVVRSVTG</sequence>
<keyword evidence="1" id="KW-0812">Transmembrane</keyword>
<reference evidence="3" key="1">
    <citation type="submission" date="2019-10" db="EMBL/GenBank/DDBJ databases">
        <title>Streptomyces sp. nov., a novel actinobacterium isolated from alkaline environment.</title>
        <authorList>
            <person name="Golinska P."/>
        </authorList>
    </citation>
    <scope>NUCLEOTIDE SEQUENCE [LARGE SCALE GENOMIC DNA]</scope>
    <source>
        <strain evidence="3">DSM 42108</strain>
    </source>
</reference>
<keyword evidence="3" id="KW-1185">Reference proteome</keyword>
<evidence type="ECO:0000256" key="1">
    <source>
        <dbReference type="SAM" id="Phobius"/>
    </source>
</evidence>
<dbReference type="RefSeq" id="WP_182661605.1">
    <property type="nucleotide sequence ID" value="NZ_VKHS01000104.1"/>
</dbReference>
<dbReference type="Proteomes" id="UP000530234">
    <property type="component" value="Unassembled WGS sequence"/>
</dbReference>
<dbReference type="EMBL" id="VKHS01000104">
    <property type="protein sequence ID" value="MBB0229272.1"/>
    <property type="molecule type" value="Genomic_DNA"/>
</dbReference>
<feature type="transmembrane region" description="Helical" evidence="1">
    <location>
        <begin position="80"/>
        <end position="98"/>
    </location>
</feature>
<name>A0A7W3T1L7_9ACTN</name>
<evidence type="ECO:0000313" key="2">
    <source>
        <dbReference type="EMBL" id="MBB0229272.1"/>
    </source>
</evidence>